<name>A0ABN7WGQ8_GIGMA</name>
<feature type="non-terminal residue" evidence="1">
    <location>
        <position position="66"/>
    </location>
</feature>
<comment type="caution">
    <text evidence="1">The sequence shown here is derived from an EMBL/GenBank/DDBJ whole genome shotgun (WGS) entry which is preliminary data.</text>
</comment>
<sequence>QNIQQNSNDDTIDVKSHQQYSRAMILKVAKLRQQTKHNLHNTKAMHRKYSATSKIMAKQAIQNEWQ</sequence>
<feature type="non-terminal residue" evidence="1">
    <location>
        <position position="1"/>
    </location>
</feature>
<proteinExistence type="predicted"/>
<keyword evidence="2" id="KW-1185">Reference proteome</keyword>
<accession>A0ABN7WGQ8</accession>
<organism evidence="1 2">
    <name type="scientific">Gigaspora margarita</name>
    <dbReference type="NCBI Taxonomy" id="4874"/>
    <lineage>
        <taxon>Eukaryota</taxon>
        <taxon>Fungi</taxon>
        <taxon>Fungi incertae sedis</taxon>
        <taxon>Mucoromycota</taxon>
        <taxon>Glomeromycotina</taxon>
        <taxon>Glomeromycetes</taxon>
        <taxon>Diversisporales</taxon>
        <taxon>Gigasporaceae</taxon>
        <taxon>Gigaspora</taxon>
    </lineage>
</organism>
<dbReference type="Proteomes" id="UP000789901">
    <property type="component" value="Unassembled WGS sequence"/>
</dbReference>
<evidence type="ECO:0000313" key="1">
    <source>
        <dbReference type="EMBL" id="CAG8830135.1"/>
    </source>
</evidence>
<gene>
    <name evidence="1" type="ORF">GMARGA_LOCUS30214</name>
</gene>
<reference evidence="1 2" key="1">
    <citation type="submission" date="2021-06" db="EMBL/GenBank/DDBJ databases">
        <authorList>
            <person name="Kallberg Y."/>
            <person name="Tangrot J."/>
            <person name="Rosling A."/>
        </authorList>
    </citation>
    <scope>NUCLEOTIDE SEQUENCE [LARGE SCALE GENOMIC DNA]</scope>
    <source>
        <strain evidence="1 2">120-4 pot B 10/14</strain>
    </source>
</reference>
<evidence type="ECO:0000313" key="2">
    <source>
        <dbReference type="Proteomes" id="UP000789901"/>
    </source>
</evidence>
<protein>
    <submittedName>
        <fullName evidence="1">41724_t:CDS:1</fullName>
    </submittedName>
</protein>
<dbReference type="EMBL" id="CAJVQB010042136">
    <property type="protein sequence ID" value="CAG8830135.1"/>
    <property type="molecule type" value="Genomic_DNA"/>
</dbReference>